<dbReference type="InterPro" id="IPR015946">
    <property type="entry name" value="KH_dom-like_a/b"/>
</dbReference>
<proteinExistence type="predicted"/>
<dbReference type="Proteomes" id="UP001162741">
    <property type="component" value="Chromosome"/>
</dbReference>
<keyword evidence="2" id="KW-1185">Reference proteome</keyword>
<dbReference type="InterPro" id="IPR036102">
    <property type="entry name" value="OsmC/Ohrsf"/>
</dbReference>
<dbReference type="Pfam" id="PF02566">
    <property type="entry name" value="OsmC"/>
    <property type="match status" value="1"/>
</dbReference>
<sequence>MQTAEIVYNGELRTTSTHVRSGTVVETDAPVDNNGKGERFSPTDLVSSALGSCMMTLMGISAKQHNWNIDGTKISILKIMGTDPRRITGVNVEITFPAGHGLGEKERAILERTALTCPVAKSLHPDIVQDVKFNW</sequence>
<protein>
    <submittedName>
        <fullName evidence="1">OsmC family protein</fullName>
    </submittedName>
</protein>
<organism evidence="1 2">
    <name type="scientific">Chitinophaga horti</name>
    <dbReference type="NCBI Taxonomy" id="2920382"/>
    <lineage>
        <taxon>Bacteria</taxon>
        <taxon>Pseudomonadati</taxon>
        <taxon>Bacteroidota</taxon>
        <taxon>Chitinophagia</taxon>
        <taxon>Chitinophagales</taxon>
        <taxon>Chitinophagaceae</taxon>
        <taxon>Chitinophaga</taxon>
    </lineage>
</organism>
<dbReference type="Gene3D" id="3.30.300.20">
    <property type="match status" value="1"/>
</dbReference>
<dbReference type="SUPFAM" id="SSF82784">
    <property type="entry name" value="OsmC-like"/>
    <property type="match status" value="1"/>
</dbReference>
<dbReference type="PANTHER" id="PTHR39624">
    <property type="entry name" value="PROTEIN INVOLVED IN RIMO-MEDIATED BETA-METHYLTHIOLATION OF RIBOSOMAL PROTEIN S12 YCAO"/>
    <property type="match status" value="1"/>
</dbReference>
<dbReference type="InterPro" id="IPR003718">
    <property type="entry name" value="OsmC/Ohr_fam"/>
</dbReference>
<evidence type="ECO:0000313" key="1">
    <source>
        <dbReference type="EMBL" id="UYQ91545.1"/>
    </source>
</evidence>
<reference evidence="1" key="1">
    <citation type="submission" date="2022-10" db="EMBL/GenBank/DDBJ databases">
        <title>Chitinophaga sp. nov., isolated from soil.</title>
        <authorList>
            <person name="Jeon C.O."/>
        </authorList>
    </citation>
    <scope>NUCLEOTIDE SEQUENCE</scope>
    <source>
        <strain evidence="1">R8</strain>
    </source>
</reference>
<name>A0ABY6IVZ4_9BACT</name>
<gene>
    <name evidence="1" type="ORF">MKQ68_15750</name>
</gene>
<evidence type="ECO:0000313" key="2">
    <source>
        <dbReference type="Proteomes" id="UP001162741"/>
    </source>
</evidence>
<dbReference type="EMBL" id="CP107006">
    <property type="protein sequence ID" value="UYQ91545.1"/>
    <property type="molecule type" value="Genomic_DNA"/>
</dbReference>
<dbReference type="PANTHER" id="PTHR39624:SF2">
    <property type="entry name" value="OSMC-LIKE PROTEIN"/>
    <property type="match status" value="1"/>
</dbReference>
<accession>A0ABY6IVZ4</accession>
<dbReference type="RefSeq" id="WP_264279953.1">
    <property type="nucleotide sequence ID" value="NZ_CP107006.1"/>
</dbReference>